<evidence type="ECO:0000256" key="2">
    <source>
        <dbReference type="ARBA" id="ARBA00022771"/>
    </source>
</evidence>
<dbReference type="SUPFAM" id="SSF57667">
    <property type="entry name" value="beta-beta-alpha zinc fingers"/>
    <property type="match status" value="1"/>
</dbReference>
<dbReference type="InterPro" id="IPR040107">
    <property type="entry name" value="Snu23"/>
</dbReference>
<organism evidence="7 8">
    <name type="scientific">Australozyma saopauloensis</name>
    <dbReference type="NCBI Taxonomy" id="291208"/>
    <lineage>
        <taxon>Eukaryota</taxon>
        <taxon>Fungi</taxon>
        <taxon>Dikarya</taxon>
        <taxon>Ascomycota</taxon>
        <taxon>Saccharomycotina</taxon>
        <taxon>Pichiomycetes</taxon>
        <taxon>Metschnikowiaceae</taxon>
        <taxon>Australozyma</taxon>
    </lineage>
</organism>
<dbReference type="PROSITE" id="PS00028">
    <property type="entry name" value="ZINC_FINGER_C2H2_1"/>
    <property type="match status" value="1"/>
</dbReference>
<dbReference type="GO" id="GO:0000398">
    <property type="term" value="P:mRNA splicing, via spliceosome"/>
    <property type="evidence" value="ECO:0007669"/>
    <property type="project" value="InterPro"/>
</dbReference>
<dbReference type="AlphaFoldDB" id="A0AAX4HC72"/>
<gene>
    <name evidence="7" type="ORF">PUMCH_003374</name>
</gene>
<dbReference type="InterPro" id="IPR013087">
    <property type="entry name" value="Znf_C2H2_type"/>
</dbReference>
<evidence type="ECO:0000313" key="7">
    <source>
        <dbReference type="EMBL" id="WPK26029.1"/>
    </source>
</evidence>
<evidence type="ECO:0000313" key="8">
    <source>
        <dbReference type="Proteomes" id="UP001338582"/>
    </source>
</evidence>
<evidence type="ECO:0000256" key="5">
    <source>
        <dbReference type="SAM" id="MobiDB-lite"/>
    </source>
</evidence>
<dbReference type="KEGG" id="asau:88174438"/>
<evidence type="ECO:0000256" key="3">
    <source>
        <dbReference type="ARBA" id="ARBA00022833"/>
    </source>
</evidence>
<dbReference type="Proteomes" id="UP001338582">
    <property type="component" value="Chromosome 4"/>
</dbReference>
<dbReference type="GO" id="GO:0046540">
    <property type="term" value="C:U4/U6 x U5 tri-snRNP complex"/>
    <property type="evidence" value="ECO:0007669"/>
    <property type="project" value="TreeGrafter"/>
</dbReference>
<dbReference type="GO" id="GO:0005681">
    <property type="term" value="C:spliceosomal complex"/>
    <property type="evidence" value="ECO:0007669"/>
    <property type="project" value="InterPro"/>
</dbReference>
<keyword evidence="1" id="KW-0479">Metal-binding</keyword>
<keyword evidence="2" id="KW-0863">Zinc-finger</keyword>
<dbReference type="GeneID" id="88174438"/>
<evidence type="ECO:0000256" key="4">
    <source>
        <dbReference type="ARBA" id="ARBA00023242"/>
    </source>
</evidence>
<feature type="compositionally biased region" description="Basic and acidic residues" evidence="5">
    <location>
        <begin position="186"/>
        <end position="198"/>
    </location>
</feature>
<evidence type="ECO:0000259" key="6">
    <source>
        <dbReference type="PROSITE" id="PS00028"/>
    </source>
</evidence>
<reference evidence="7 8" key="1">
    <citation type="submission" date="2023-10" db="EMBL/GenBank/DDBJ databases">
        <title>Draft Genome Sequence of Candida saopaulonensis from a very Premature Infant with Sepsis.</title>
        <authorList>
            <person name="Ning Y."/>
            <person name="Dai R."/>
            <person name="Xiao M."/>
            <person name="Xu Y."/>
            <person name="Yan Q."/>
            <person name="Zhang L."/>
        </authorList>
    </citation>
    <scope>NUCLEOTIDE SEQUENCE [LARGE SCALE GENOMIC DNA]</scope>
    <source>
        <strain evidence="7 8">19XY460</strain>
    </source>
</reference>
<keyword evidence="8" id="KW-1185">Reference proteome</keyword>
<dbReference type="PANTHER" id="PTHR45986">
    <property type="entry name" value="ZINC FINGER MATRIN-TYPE PROTEIN 2"/>
    <property type="match status" value="1"/>
</dbReference>
<feature type="region of interest" description="Disordered" evidence="5">
    <location>
        <begin position="186"/>
        <end position="213"/>
    </location>
</feature>
<name>A0AAX4HC72_9ASCO</name>
<keyword evidence="4" id="KW-0539">Nucleus</keyword>
<dbReference type="PANTHER" id="PTHR45986:SF1">
    <property type="entry name" value="ZINC FINGER MATRIN-TYPE PROTEIN 2"/>
    <property type="match status" value="1"/>
</dbReference>
<protein>
    <recommendedName>
        <fullName evidence="6">C2H2-type domain-containing protein</fullName>
    </recommendedName>
</protein>
<dbReference type="RefSeq" id="XP_062878411.1">
    <property type="nucleotide sequence ID" value="XM_063022341.1"/>
</dbReference>
<proteinExistence type="predicted"/>
<dbReference type="GO" id="GO:0008270">
    <property type="term" value="F:zinc ion binding"/>
    <property type="evidence" value="ECO:0007669"/>
    <property type="project" value="UniProtKB-KW"/>
</dbReference>
<dbReference type="EMBL" id="CP138897">
    <property type="protein sequence ID" value="WPK26029.1"/>
    <property type="molecule type" value="Genomic_DNA"/>
</dbReference>
<sequence>MSEKTSVDQYGRKTWNVEAYEKEAGRKRALDADSSSSNAKLLKNKTVLEQRQNLIDLSVLAVKSHTLIGADAASTLTTYGKNKRFGFFCPVCDLSFRDTLALVDHINLPQHAKKVAKVNGANSGEGELLADGVRRATVEQVAQTIEELVKRLWQQKVSSGSVESLQERVRKREKFEADRARLRAVKRKEAAEKAEPTEMGKLMGIEGFGTTKR</sequence>
<feature type="domain" description="C2H2-type" evidence="6">
    <location>
        <begin position="89"/>
        <end position="111"/>
    </location>
</feature>
<keyword evidence="3" id="KW-0862">Zinc</keyword>
<dbReference type="InterPro" id="IPR036236">
    <property type="entry name" value="Znf_C2H2_sf"/>
</dbReference>
<accession>A0AAX4HC72</accession>
<evidence type="ECO:0000256" key="1">
    <source>
        <dbReference type="ARBA" id="ARBA00022723"/>
    </source>
</evidence>